<evidence type="ECO:0000256" key="2">
    <source>
        <dbReference type="PIRSR" id="PIRSR605511-1"/>
    </source>
</evidence>
<sequence length="286" mass="31276">MRMEQITDSISFHGEGPVWWEQTKEIRFLDMLSGDVLAVDKSGNHRRLPVGAEVVACIRPRKNGGAIVARTRDVALCENEDLSDLKTITGDFIDASKRFNEGGCDPHGRFYIGNMSWQKKIGASQMYRISPGADSPEPVLDGLTTSNGIAFSPDGTLAYYNDTETMVTSVFDYTFEGGLQNRRDFVRYRDGEGRPDGLCVDAEGGVWIAMNRAGHIRRYDPEGRLSERIDLPVTMATAVGFGGNDLSILFVTTSRNDVANGDEPAAGALFAKKIGVKGLEPLPFDG</sequence>
<dbReference type="SUPFAM" id="SSF63829">
    <property type="entry name" value="Calcium-dependent phosphotriesterase"/>
    <property type="match status" value="1"/>
</dbReference>
<dbReference type="InterPro" id="IPR011042">
    <property type="entry name" value="6-blade_b-propeller_TolB-like"/>
</dbReference>
<dbReference type="HOGENOM" id="CLU_036110_3_1_11"/>
<evidence type="ECO:0000256" key="1">
    <source>
        <dbReference type="ARBA" id="ARBA00008853"/>
    </source>
</evidence>
<name>S2W315_9ACTN</name>
<feature type="domain" description="SMP-30/Gluconolactonase/LRE-like region" evidence="4">
    <location>
        <begin position="14"/>
        <end position="254"/>
    </location>
</feature>
<keyword evidence="3" id="KW-0862">Zinc</keyword>
<feature type="binding site" evidence="3">
    <location>
        <position position="15"/>
    </location>
    <ligand>
        <name>a divalent metal cation</name>
        <dbReference type="ChEBI" id="CHEBI:60240"/>
    </ligand>
</feature>
<feature type="active site" description="Proton donor/acceptor" evidence="2">
    <location>
        <position position="196"/>
    </location>
</feature>
<evidence type="ECO:0000259" key="4">
    <source>
        <dbReference type="Pfam" id="PF08450"/>
    </source>
</evidence>
<organism evidence="5 6">
    <name type="scientific">Propionimicrobium lymphophilum ACS-093-V-SCH5</name>
    <dbReference type="NCBI Taxonomy" id="883161"/>
    <lineage>
        <taxon>Bacteria</taxon>
        <taxon>Bacillati</taxon>
        <taxon>Actinomycetota</taxon>
        <taxon>Actinomycetes</taxon>
        <taxon>Propionibacteriales</taxon>
        <taxon>Propionibacteriaceae</taxon>
        <taxon>Propionimicrobium</taxon>
    </lineage>
</organism>
<dbReference type="InterPro" id="IPR013658">
    <property type="entry name" value="SGL"/>
</dbReference>
<protein>
    <recommendedName>
        <fullName evidence="4">SMP-30/Gluconolactonase/LRE-like region domain-containing protein</fullName>
    </recommendedName>
</protein>
<dbReference type="PANTHER" id="PTHR10907:SF47">
    <property type="entry name" value="REGUCALCIN"/>
    <property type="match status" value="1"/>
</dbReference>
<feature type="binding site" evidence="3">
    <location>
        <position position="147"/>
    </location>
    <ligand>
        <name>a divalent metal cation</name>
        <dbReference type="ChEBI" id="CHEBI:60240"/>
    </ligand>
</feature>
<dbReference type="EMBL" id="AGZR01000008">
    <property type="protein sequence ID" value="EPD32710.1"/>
    <property type="molecule type" value="Genomic_DNA"/>
</dbReference>
<accession>S2W315</accession>
<dbReference type="GO" id="GO:0005509">
    <property type="term" value="F:calcium ion binding"/>
    <property type="evidence" value="ECO:0007669"/>
    <property type="project" value="TreeGrafter"/>
</dbReference>
<feature type="binding site" evidence="3">
    <location>
        <position position="98"/>
    </location>
    <ligand>
        <name>substrate</name>
    </ligand>
</feature>
<dbReference type="InterPro" id="IPR005511">
    <property type="entry name" value="SMP-30"/>
</dbReference>
<comment type="caution">
    <text evidence="5">The sequence shown here is derived from an EMBL/GenBank/DDBJ whole genome shotgun (WGS) entry which is preliminary data.</text>
</comment>
<dbReference type="GO" id="GO:0004341">
    <property type="term" value="F:gluconolactonase activity"/>
    <property type="evidence" value="ECO:0007669"/>
    <property type="project" value="TreeGrafter"/>
</dbReference>
<dbReference type="Pfam" id="PF08450">
    <property type="entry name" value="SGL"/>
    <property type="match status" value="1"/>
</dbReference>
<keyword evidence="3" id="KW-0479">Metal-binding</keyword>
<dbReference type="GO" id="GO:0019853">
    <property type="term" value="P:L-ascorbic acid biosynthetic process"/>
    <property type="evidence" value="ECO:0007669"/>
    <property type="project" value="TreeGrafter"/>
</dbReference>
<dbReference type="AlphaFoldDB" id="S2W315"/>
<gene>
    <name evidence="5" type="ORF">HMPREF9306_01410</name>
</gene>
<dbReference type="PANTHER" id="PTHR10907">
    <property type="entry name" value="REGUCALCIN"/>
    <property type="match status" value="1"/>
</dbReference>
<proteinExistence type="inferred from homology"/>
<feature type="binding site" evidence="3">
    <location>
        <position position="100"/>
    </location>
    <ligand>
        <name>substrate</name>
    </ligand>
</feature>
<dbReference type="Gene3D" id="2.120.10.30">
    <property type="entry name" value="TolB, C-terminal domain"/>
    <property type="match status" value="1"/>
</dbReference>
<comment type="similarity">
    <text evidence="1">Belongs to the SMP-30/CGR1 family.</text>
</comment>
<evidence type="ECO:0000313" key="6">
    <source>
        <dbReference type="Proteomes" id="UP000014417"/>
    </source>
</evidence>
<dbReference type="Proteomes" id="UP000014417">
    <property type="component" value="Unassembled WGS sequence"/>
</dbReference>
<dbReference type="STRING" id="883161.HMPREF9306_01410"/>
<keyword evidence="6" id="KW-1185">Reference proteome</keyword>
<comment type="cofactor">
    <cofactor evidence="3">
        <name>Zn(2+)</name>
        <dbReference type="ChEBI" id="CHEBI:29105"/>
    </cofactor>
    <text evidence="3">Binds 1 divalent metal cation per subunit.</text>
</comment>
<evidence type="ECO:0000256" key="3">
    <source>
        <dbReference type="PIRSR" id="PIRSR605511-2"/>
    </source>
</evidence>
<dbReference type="RefSeq" id="WP_016456237.1">
    <property type="nucleotide sequence ID" value="NZ_KE150269.1"/>
</dbReference>
<reference evidence="5 6" key="1">
    <citation type="submission" date="2013-04" db="EMBL/GenBank/DDBJ databases">
        <title>The Genome Sequence of Propionimicrobium lymphophilum ACS-093-V-SCH5.</title>
        <authorList>
            <consortium name="The Broad Institute Genomics Platform"/>
            <person name="Earl A."/>
            <person name="Ward D."/>
            <person name="Feldgarden M."/>
            <person name="Gevers D."/>
            <person name="Saerens B."/>
            <person name="Vaneechoutte M."/>
            <person name="Walker B."/>
            <person name="Young S."/>
            <person name="Zeng Q."/>
            <person name="Gargeya S."/>
            <person name="Fitzgerald M."/>
            <person name="Haas B."/>
            <person name="Abouelleil A."/>
            <person name="Allen A.W."/>
            <person name="Alvarado L."/>
            <person name="Arachchi H.M."/>
            <person name="Berlin A.M."/>
            <person name="Chapman S.B."/>
            <person name="Gainer-Dewar J."/>
            <person name="Goldberg J."/>
            <person name="Griggs A."/>
            <person name="Gujja S."/>
            <person name="Hansen M."/>
            <person name="Howarth C."/>
            <person name="Imamovic A."/>
            <person name="Ireland A."/>
            <person name="Larimer J."/>
            <person name="McCowan C."/>
            <person name="Murphy C."/>
            <person name="Pearson M."/>
            <person name="Poon T.W."/>
            <person name="Priest M."/>
            <person name="Roberts A."/>
            <person name="Saif S."/>
            <person name="Shea T."/>
            <person name="Sisk P."/>
            <person name="Sykes S."/>
            <person name="Wortman J."/>
            <person name="Nusbaum C."/>
            <person name="Birren B."/>
        </authorList>
    </citation>
    <scope>NUCLEOTIDE SEQUENCE [LARGE SCALE GENOMIC DNA]</scope>
    <source>
        <strain evidence="5 6">ACS-093-V-SCH5</strain>
    </source>
</reference>
<dbReference type="PRINTS" id="PR01790">
    <property type="entry name" value="SMP30FAMILY"/>
</dbReference>
<feature type="binding site" evidence="3">
    <location>
        <position position="196"/>
    </location>
    <ligand>
        <name>a divalent metal cation</name>
        <dbReference type="ChEBI" id="CHEBI:60240"/>
    </ligand>
</feature>
<dbReference type="OrthoDB" id="2633250at2"/>
<evidence type="ECO:0000313" key="5">
    <source>
        <dbReference type="EMBL" id="EPD32710.1"/>
    </source>
</evidence>